<feature type="region of interest" description="Disordered" evidence="1">
    <location>
        <begin position="62"/>
        <end position="86"/>
    </location>
</feature>
<evidence type="ECO:0000256" key="2">
    <source>
        <dbReference type="SAM" id="SignalP"/>
    </source>
</evidence>
<evidence type="ECO:0000313" key="4">
    <source>
        <dbReference type="Proteomes" id="UP001219518"/>
    </source>
</evidence>
<reference evidence="3" key="1">
    <citation type="submission" date="2021-07" db="EMBL/GenBank/DDBJ databases">
        <authorList>
            <person name="Catto M.A."/>
            <person name="Jacobson A."/>
            <person name="Kennedy G."/>
            <person name="Labadie P."/>
            <person name="Hunt B.G."/>
            <person name="Srinivasan R."/>
        </authorList>
    </citation>
    <scope>NUCLEOTIDE SEQUENCE</scope>
    <source>
        <strain evidence="3">PL_HMW_Pooled</strain>
        <tissue evidence="3">Head</tissue>
    </source>
</reference>
<dbReference type="EMBL" id="JAHWGI010000394">
    <property type="protein sequence ID" value="KAK3914837.1"/>
    <property type="molecule type" value="Genomic_DNA"/>
</dbReference>
<keyword evidence="2" id="KW-0732">Signal</keyword>
<dbReference type="AlphaFoldDB" id="A0AAE1H4V5"/>
<dbReference type="Proteomes" id="UP001219518">
    <property type="component" value="Unassembled WGS sequence"/>
</dbReference>
<feature type="chain" id="PRO_5042252610" evidence="2">
    <location>
        <begin position="23"/>
        <end position="153"/>
    </location>
</feature>
<evidence type="ECO:0000256" key="1">
    <source>
        <dbReference type="SAM" id="MobiDB-lite"/>
    </source>
</evidence>
<proteinExistence type="predicted"/>
<name>A0AAE1H4V5_9NEOP</name>
<organism evidence="3 4">
    <name type="scientific">Frankliniella fusca</name>
    <dbReference type="NCBI Taxonomy" id="407009"/>
    <lineage>
        <taxon>Eukaryota</taxon>
        <taxon>Metazoa</taxon>
        <taxon>Ecdysozoa</taxon>
        <taxon>Arthropoda</taxon>
        <taxon>Hexapoda</taxon>
        <taxon>Insecta</taxon>
        <taxon>Pterygota</taxon>
        <taxon>Neoptera</taxon>
        <taxon>Paraneoptera</taxon>
        <taxon>Thysanoptera</taxon>
        <taxon>Terebrantia</taxon>
        <taxon>Thripoidea</taxon>
        <taxon>Thripidae</taxon>
        <taxon>Frankliniella</taxon>
    </lineage>
</organism>
<feature type="signal peptide" evidence="2">
    <location>
        <begin position="1"/>
        <end position="22"/>
    </location>
</feature>
<accession>A0AAE1H4V5</accession>
<keyword evidence="4" id="KW-1185">Reference proteome</keyword>
<gene>
    <name evidence="3" type="ORF">KUF71_005525</name>
</gene>
<reference evidence="3" key="2">
    <citation type="journal article" date="2023" name="BMC Genomics">
        <title>Pest status, molecular evolution, and epigenetic factors derived from the genome assembly of Frankliniella fusca, a thysanopteran phytovirus vector.</title>
        <authorList>
            <person name="Catto M.A."/>
            <person name="Labadie P.E."/>
            <person name="Jacobson A.L."/>
            <person name="Kennedy G.G."/>
            <person name="Srinivasan R."/>
            <person name="Hunt B.G."/>
        </authorList>
    </citation>
    <scope>NUCLEOTIDE SEQUENCE</scope>
    <source>
        <strain evidence="3">PL_HMW_Pooled</strain>
    </source>
</reference>
<evidence type="ECO:0000313" key="3">
    <source>
        <dbReference type="EMBL" id="KAK3914837.1"/>
    </source>
</evidence>
<protein>
    <submittedName>
        <fullName evidence="3">Coagulation factor XII</fullName>
    </submittedName>
</protein>
<sequence length="153" mass="16336">MAVVARMVLVVSGALLLAAADAWKWKSLFDDSDADSVVTVAADGRGVYPVFRTFRSARLGSVPEGAPARPRWSPRGATRPKLPQAQARPAPSAYIYIMLRDAVRSACSQLSSPTHHGGVLCKTNRPISTAQCAAPLTYLMETPPLAAGMSEER</sequence>
<comment type="caution">
    <text evidence="3">The sequence shown here is derived from an EMBL/GenBank/DDBJ whole genome shotgun (WGS) entry which is preliminary data.</text>
</comment>